<dbReference type="Pfam" id="PF04525">
    <property type="entry name" value="LOR"/>
    <property type="match status" value="1"/>
</dbReference>
<dbReference type="EMBL" id="JAJJMB010001184">
    <property type="protein sequence ID" value="KAI3958068.1"/>
    <property type="molecule type" value="Genomic_DNA"/>
</dbReference>
<dbReference type="InterPro" id="IPR025659">
    <property type="entry name" value="Tubby-like_C"/>
</dbReference>
<comment type="similarity">
    <text evidence="1">Belongs to the LOR family.</text>
</comment>
<proteinExistence type="inferred from homology"/>
<name>A0AAD4TI67_9MAGN</name>
<evidence type="ECO:0000313" key="3">
    <source>
        <dbReference type="Proteomes" id="UP001202328"/>
    </source>
</evidence>
<dbReference type="InterPro" id="IPR007612">
    <property type="entry name" value="LOR"/>
</dbReference>
<evidence type="ECO:0000256" key="1">
    <source>
        <dbReference type="ARBA" id="ARBA00005437"/>
    </source>
</evidence>
<protein>
    <submittedName>
        <fullName evidence="2">Uncharacterized protein</fullName>
    </submittedName>
</protein>
<dbReference type="InterPro" id="IPR038595">
    <property type="entry name" value="LOR_sf"/>
</dbReference>
<evidence type="ECO:0000313" key="2">
    <source>
        <dbReference type="EMBL" id="KAI3958068.1"/>
    </source>
</evidence>
<dbReference type="Proteomes" id="UP001202328">
    <property type="component" value="Unassembled WGS sequence"/>
</dbReference>
<dbReference type="PANTHER" id="PTHR31087">
    <property type="match status" value="1"/>
</dbReference>
<keyword evidence="3" id="KW-1185">Reference proteome</keyword>
<dbReference type="AlphaFoldDB" id="A0AAD4TI67"/>
<dbReference type="SUPFAM" id="SSF54518">
    <property type="entry name" value="Tubby C-terminal domain-like"/>
    <property type="match status" value="1"/>
</dbReference>
<accession>A0AAD4TI67</accession>
<sequence length="276" mass="30400">MASNYPANNSIVVISPQYCAPHQVELYTAKGVKKVTESGHLGVFDINGNNIFKVITSGYFSSCLIRRCCRSSFRISKTSGLASISYRWKVYRGDSKESRDLLFSVKKSQYLQCKIQLDVFLASNTTEDICDFKIKQTYNMKSCVIYRGKSDNIIAEMHKNKAVRDKVRGEDTFSVTICPNVDYAFVIAMGAVLNEVNTPSSCGCCCCVAGLVEVVGGGGGGGGAGQGKAKPGGLVADHVNARWGWMLLYYLCLVIHWNFQGDDFRTLIFPINIILM</sequence>
<reference evidence="2" key="1">
    <citation type="submission" date="2022-04" db="EMBL/GenBank/DDBJ databases">
        <title>A functionally conserved STORR gene fusion in Papaver species that diverged 16.8 million years ago.</title>
        <authorList>
            <person name="Catania T."/>
        </authorList>
    </citation>
    <scope>NUCLEOTIDE SEQUENCE</scope>
    <source>
        <strain evidence="2">S-188037</strain>
    </source>
</reference>
<organism evidence="2 3">
    <name type="scientific">Papaver atlanticum</name>
    <dbReference type="NCBI Taxonomy" id="357466"/>
    <lineage>
        <taxon>Eukaryota</taxon>
        <taxon>Viridiplantae</taxon>
        <taxon>Streptophyta</taxon>
        <taxon>Embryophyta</taxon>
        <taxon>Tracheophyta</taxon>
        <taxon>Spermatophyta</taxon>
        <taxon>Magnoliopsida</taxon>
        <taxon>Ranunculales</taxon>
        <taxon>Papaveraceae</taxon>
        <taxon>Papaveroideae</taxon>
        <taxon>Papaver</taxon>
    </lineage>
</organism>
<dbReference type="Gene3D" id="2.40.160.200">
    <property type="entry name" value="LURP1-related"/>
    <property type="match status" value="1"/>
</dbReference>
<dbReference type="PANTHER" id="PTHR31087:SF58">
    <property type="entry name" value="OS07G0230700 PROTEIN"/>
    <property type="match status" value="1"/>
</dbReference>
<comment type="caution">
    <text evidence="2">The sequence shown here is derived from an EMBL/GenBank/DDBJ whole genome shotgun (WGS) entry which is preliminary data.</text>
</comment>
<gene>
    <name evidence="2" type="ORF">MKW98_020710</name>
</gene>